<dbReference type="AlphaFoldDB" id="A0A1D1YLG7"/>
<name>A0A1D1YLG7_9ARAE</name>
<feature type="compositionally biased region" description="Basic and acidic residues" evidence="1">
    <location>
        <begin position="43"/>
        <end position="63"/>
    </location>
</feature>
<organism evidence="2">
    <name type="scientific">Anthurium amnicola</name>
    <dbReference type="NCBI Taxonomy" id="1678845"/>
    <lineage>
        <taxon>Eukaryota</taxon>
        <taxon>Viridiplantae</taxon>
        <taxon>Streptophyta</taxon>
        <taxon>Embryophyta</taxon>
        <taxon>Tracheophyta</taxon>
        <taxon>Spermatophyta</taxon>
        <taxon>Magnoliopsida</taxon>
        <taxon>Liliopsida</taxon>
        <taxon>Araceae</taxon>
        <taxon>Pothoideae</taxon>
        <taxon>Potheae</taxon>
        <taxon>Anthurium</taxon>
    </lineage>
</organism>
<evidence type="ECO:0000256" key="1">
    <source>
        <dbReference type="SAM" id="MobiDB-lite"/>
    </source>
</evidence>
<accession>A0A1D1YLG7</accession>
<feature type="non-terminal residue" evidence="2">
    <location>
        <position position="1"/>
    </location>
</feature>
<feature type="region of interest" description="Disordered" evidence="1">
    <location>
        <begin position="41"/>
        <end position="84"/>
    </location>
</feature>
<evidence type="ECO:0000313" key="2">
    <source>
        <dbReference type="EMBL" id="JAT55484.1"/>
    </source>
</evidence>
<feature type="compositionally biased region" description="Basic and acidic residues" evidence="1">
    <location>
        <begin position="120"/>
        <end position="130"/>
    </location>
</feature>
<proteinExistence type="predicted"/>
<gene>
    <name evidence="2" type="primary">dld</name>
    <name evidence="2" type="ORF">g.61725</name>
</gene>
<dbReference type="EMBL" id="GDJX01012452">
    <property type="protein sequence ID" value="JAT55484.1"/>
    <property type="molecule type" value="Transcribed_RNA"/>
</dbReference>
<feature type="region of interest" description="Disordered" evidence="1">
    <location>
        <begin position="113"/>
        <end position="132"/>
    </location>
</feature>
<sequence>ALSKLPGQVFTLLTPAAHSAYPRASPLGCVNHDDFVQLVRSVDNNHNKRDRERQREGEREFSRNLHGVSWNHRGSEKDTRSKPGSSVMSLYIYVYMLKWGMSNDNFRLGREGQGENLEEEKDKNSRHTGKEGGFPSIPLCQSICRFLLFSFPE</sequence>
<reference evidence="2" key="1">
    <citation type="submission" date="2015-07" db="EMBL/GenBank/DDBJ databases">
        <title>Transcriptome Assembly of Anthurium amnicola.</title>
        <authorList>
            <person name="Suzuki J."/>
        </authorList>
    </citation>
    <scope>NUCLEOTIDE SEQUENCE</scope>
</reference>
<protein>
    <submittedName>
        <fullName evidence="2">Delta-like protein D</fullName>
    </submittedName>
</protein>